<dbReference type="Proteomes" id="UP001589943">
    <property type="component" value="Unassembled WGS sequence"/>
</dbReference>
<name>A0ABV6PGX9_9SPHN</name>
<evidence type="ECO:0000313" key="2">
    <source>
        <dbReference type="Proteomes" id="UP001589943"/>
    </source>
</evidence>
<comment type="caution">
    <text evidence="1">The sequence shown here is derived from an EMBL/GenBank/DDBJ whole genome shotgun (WGS) entry which is preliminary data.</text>
</comment>
<dbReference type="InterPro" id="IPR029058">
    <property type="entry name" value="AB_hydrolase_fold"/>
</dbReference>
<dbReference type="Gene3D" id="3.40.50.1820">
    <property type="entry name" value="alpha/beta hydrolase"/>
    <property type="match status" value="1"/>
</dbReference>
<gene>
    <name evidence="1" type="ORF">ACFFF7_06645</name>
</gene>
<evidence type="ECO:0000313" key="1">
    <source>
        <dbReference type="EMBL" id="MFC0589087.1"/>
    </source>
</evidence>
<dbReference type="EMBL" id="JBHLTL010000004">
    <property type="protein sequence ID" value="MFC0589087.1"/>
    <property type="molecule type" value="Genomic_DNA"/>
</dbReference>
<dbReference type="RefSeq" id="WP_379480592.1">
    <property type="nucleotide sequence ID" value="NZ_JBHLTL010000004.1"/>
</dbReference>
<reference evidence="1 2" key="1">
    <citation type="submission" date="2024-09" db="EMBL/GenBank/DDBJ databases">
        <authorList>
            <person name="Sun Q."/>
            <person name="Mori K."/>
        </authorList>
    </citation>
    <scope>NUCLEOTIDE SEQUENCE [LARGE SCALE GENOMIC DNA]</scope>
    <source>
        <strain evidence="1 2">NCAIM B.02537</strain>
    </source>
</reference>
<keyword evidence="2" id="KW-1185">Reference proteome</keyword>
<proteinExistence type="predicted"/>
<sequence>MNPRTYPCPLSGGGDADEYALAFDRGRKVRILVVPALLDEASKLRRFTVEVMRRLDGAGLDCLLPDLPGCNESRLNLALLEPEDWATAMHAAARHFAATHVLAIRGGGLILPPGLGGWHYAPVKGASLLKTLLRARVITAREMGQEKSVDGLLTEGLETGLELAGYSLSAEMLRQLQALVPAPRPGLALIEQDMIGPGPLWLRAEPDHDPAQADALAAAIVMGVAA</sequence>
<protein>
    <submittedName>
        <fullName evidence="1">Uncharacterized protein</fullName>
    </submittedName>
</protein>
<dbReference type="SUPFAM" id="SSF53474">
    <property type="entry name" value="alpha/beta-Hydrolases"/>
    <property type="match status" value="1"/>
</dbReference>
<accession>A0ABV6PGX9</accession>
<organism evidence="1 2">
    <name type="scientific">Novosphingobium aquiterrae</name>
    <dbReference type="NCBI Taxonomy" id="624388"/>
    <lineage>
        <taxon>Bacteria</taxon>
        <taxon>Pseudomonadati</taxon>
        <taxon>Pseudomonadota</taxon>
        <taxon>Alphaproteobacteria</taxon>
        <taxon>Sphingomonadales</taxon>
        <taxon>Sphingomonadaceae</taxon>
        <taxon>Novosphingobium</taxon>
    </lineage>
</organism>